<keyword evidence="6 8" id="KW-1133">Transmembrane helix</keyword>
<reference evidence="10 11" key="1">
    <citation type="submission" date="2018-07" db="EMBL/GenBank/DDBJ databases">
        <title>Corallincola holothuriorum sp. nov., a new facultative anaerobe isolated from sea cucumber Apostichopus japonicus.</title>
        <authorList>
            <person name="Xia H."/>
        </authorList>
    </citation>
    <scope>NUCLEOTIDE SEQUENCE [LARGE SCALE GENOMIC DNA]</scope>
    <source>
        <strain evidence="10 11">C4</strain>
    </source>
</reference>
<dbReference type="EMBL" id="QPID01000011">
    <property type="protein sequence ID" value="RCU45331.1"/>
    <property type="molecule type" value="Genomic_DNA"/>
</dbReference>
<dbReference type="Gene3D" id="1.10.357.20">
    <property type="entry name" value="SLC41 divalent cation transporters, integral membrane domain"/>
    <property type="match status" value="1"/>
</dbReference>
<evidence type="ECO:0000256" key="7">
    <source>
        <dbReference type="ARBA" id="ARBA00023136"/>
    </source>
</evidence>
<dbReference type="InterPro" id="IPR006668">
    <property type="entry name" value="Mg_transptr_MgtE_intracell_dom"/>
</dbReference>
<evidence type="ECO:0000256" key="4">
    <source>
        <dbReference type="ARBA" id="ARBA00022692"/>
    </source>
</evidence>
<dbReference type="SUPFAM" id="SSF54631">
    <property type="entry name" value="CBS-domain pair"/>
    <property type="match status" value="1"/>
</dbReference>
<feature type="transmembrane region" description="Helical" evidence="8">
    <location>
        <begin position="293"/>
        <end position="313"/>
    </location>
</feature>
<feature type="transmembrane region" description="Helical" evidence="8">
    <location>
        <begin position="319"/>
        <end position="346"/>
    </location>
</feature>
<dbReference type="SMART" id="SM00924">
    <property type="entry name" value="MgtE_N"/>
    <property type="match status" value="1"/>
</dbReference>
<dbReference type="InterPro" id="IPR046342">
    <property type="entry name" value="CBS_dom_sf"/>
</dbReference>
<dbReference type="Proteomes" id="UP000252558">
    <property type="component" value="Unassembled WGS sequence"/>
</dbReference>
<evidence type="ECO:0000256" key="5">
    <source>
        <dbReference type="ARBA" id="ARBA00022842"/>
    </source>
</evidence>
<comment type="caution">
    <text evidence="10">The sequence shown here is derived from an EMBL/GenBank/DDBJ whole genome shotgun (WGS) entry which is preliminary data.</text>
</comment>
<dbReference type="Gene3D" id="3.10.580.10">
    <property type="entry name" value="CBS-domain"/>
    <property type="match status" value="1"/>
</dbReference>
<evidence type="ECO:0000256" key="2">
    <source>
        <dbReference type="ARBA" id="ARBA00009749"/>
    </source>
</evidence>
<feature type="transmembrane region" description="Helical" evidence="8">
    <location>
        <begin position="395"/>
        <end position="420"/>
    </location>
</feature>
<dbReference type="OrthoDB" id="9790355at2"/>
<keyword evidence="5" id="KW-0460">Magnesium</keyword>
<accession>A0A368N6X8</accession>
<dbReference type="InterPro" id="IPR006667">
    <property type="entry name" value="SLC41_membr_dom"/>
</dbReference>
<dbReference type="PANTHER" id="PTHR41394">
    <property type="entry name" value="MAGNESIUM TRANSPORTER MGTE"/>
    <property type="match status" value="1"/>
</dbReference>
<comment type="similarity">
    <text evidence="2">Belongs to the SLC41A transporter family.</text>
</comment>
<sequence>MVENTAVPEFNQPHVNSVVLAQIIGAIDSGDPAALATLNVTEQFNDADIANLLESMPEKYRAPLCHVISPARAWPILHLLQYETARHIIGQLSRGQLHLLIAAAVEKDILTFAEILPQELVDEFVDQQEAAATEQLQKALTYQDEEVGRYTTYDVLRARPSATVARTMERMDKAKPRQFVGVYVVDANGVFHGGCTIGQVLSAPSEAKLIDICTPMELLSDRQDISAAARLLNPVEGFAWQPVQKEGKIVGAFAVSLLMQRLKDKSLEVLASDTPQTEEDLFTPVAVAARVRAVWLTANLLTAFLASAVIGLFEAALQQVVALAILMPVVASMGGIAGSQTLAVALRGIALNHLKRGNLKLLLDKEIKIAAFNGIGLGLLIGAVVWYWFDSFTLGGIIFVAIVFNSLAAASSGTVIPFVLKQMKVDPAVAGSVILTTVTDVVGFIIFLGLGSLLLTVS</sequence>
<organism evidence="10 11">
    <name type="scientific">Corallincola holothuriorum</name>
    <dbReference type="NCBI Taxonomy" id="2282215"/>
    <lineage>
        <taxon>Bacteria</taxon>
        <taxon>Pseudomonadati</taxon>
        <taxon>Pseudomonadota</taxon>
        <taxon>Gammaproteobacteria</taxon>
        <taxon>Alteromonadales</taxon>
        <taxon>Psychromonadaceae</taxon>
        <taxon>Corallincola</taxon>
    </lineage>
</organism>
<comment type="subcellular location">
    <subcellularLocation>
        <location evidence="1">Membrane</location>
        <topology evidence="1">Multi-pass membrane protein</topology>
    </subcellularLocation>
</comment>
<keyword evidence="7 8" id="KW-0472">Membrane</keyword>
<evidence type="ECO:0000256" key="8">
    <source>
        <dbReference type="SAM" id="Phobius"/>
    </source>
</evidence>
<dbReference type="GO" id="GO:0016020">
    <property type="term" value="C:membrane"/>
    <property type="evidence" value="ECO:0007669"/>
    <property type="project" value="UniProtKB-SubCell"/>
</dbReference>
<evidence type="ECO:0000313" key="10">
    <source>
        <dbReference type="EMBL" id="RCU45331.1"/>
    </source>
</evidence>
<proteinExistence type="inferred from homology"/>
<evidence type="ECO:0000256" key="3">
    <source>
        <dbReference type="ARBA" id="ARBA00022448"/>
    </source>
</evidence>
<name>A0A368N6X8_9GAMM</name>
<dbReference type="AlphaFoldDB" id="A0A368N6X8"/>
<keyword evidence="4 8" id="KW-0812">Transmembrane</keyword>
<feature type="transmembrane region" description="Helical" evidence="8">
    <location>
        <begin position="432"/>
        <end position="455"/>
    </location>
</feature>
<protein>
    <submittedName>
        <fullName evidence="10">Magnesium transporter</fullName>
    </submittedName>
</protein>
<evidence type="ECO:0000256" key="1">
    <source>
        <dbReference type="ARBA" id="ARBA00004141"/>
    </source>
</evidence>
<keyword evidence="11" id="KW-1185">Reference proteome</keyword>
<keyword evidence="3" id="KW-0813">Transport</keyword>
<dbReference type="GO" id="GO:0008324">
    <property type="term" value="F:monoatomic cation transmembrane transporter activity"/>
    <property type="evidence" value="ECO:0007669"/>
    <property type="project" value="InterPro"/>
</dbReference>
<evidence type="ECO:0000313" key="11">
    <source>
        <dbReference type="Proteomes" id="UP000252558"/>
    </source>
</evidence>
<gene>
    <name evidence="10" type="ORF">DU002_16590</name>
</gene>
<dbReference type="InterPro" id="IPR036739">
    <property type="entry name" value="SLC41_membr_dom_sf"/>
</dbReference>
<feature type="domain" description="Magnesium transporter MgtE intracellular" evidence="9">
    <location>
        <begin position="44"/>
        <end position="147"/>
    </location>
</feature>
<dbReference type="SUPFAM" id="SSF161093">
    <property type="entry name" value="MgtE membrane domain-like"/>
    <property type="match status" value="1"/>
</dbReference>
<feature type="transmembrane region" description="Helical" evidence="8">
    <location>
        <begin position="367"/>
        <end position="389"/>
    </location>
</feature>
<dbReference type="Pfam" id="PF01769">
    <property type="entry name" value="MgtE"/>
    <property type="match status" value="1"/>
</dbReference>
<dbReference type="Pfam" id="PF03448">
    <property type="entry name" value="MgtE_N"/>
    <property type="match status" value="1"/>
</dbReference>
<evidence type="ECO:0000259" key="9">
    <source>
        <dbReference type="SMART" id="SM00924"/>
    </source>
</evidence>
<dbReference type="SUPFAM" id="SSF158791">
    <property type="entry name" value="MgtE N-terminal domain-like"/>
    <property type="match status" value="1"/>
</dbReference>
<dbReference type="PANTHER" id="PTHR41394:SF5">
    <property type="entry name" value="SLC41A_MGTE INTEGRAL MEMBRANE DOMAIN-CONTAINING PROTEIN"/>
    <property type="match status" value="1"/>
</dbReference>
<dbReference type="RefSeq" id="WP_114339554.1">
    <property type="nucleotide sequence ID" value="NZ_QPID01000011.1"/>
</dbReference>
<evidence type="ECO:0000256" key="6">
    <source>
        <dbReference type="ARBA" id="ARBA00022989"/>
    </source>
</evidence>